<evidence type="ECO:0000256" key="6">
    <source>
        <dbReference type="ARBA" id="ARBA00023212"/>
    </source>
</evidence>
<dbReference type="EMBL" id="LGTL01000020">
    <property type="protein sequence ID" value="KPA76448.1"/>
    <property type="molecule type" value="Genomic_DNA"/>
</dbReference>
<dbReference type="Pfam" id="PF00004">
    <property type="entry name" value="AAA"/>
    <property type="match status" value="1"/>
</dbReference>
<dbReference type="HAMAP" id="MF_03025">
    <property type="entry name" value="Katanin_p60_AL2"/>
    <property type="match status" value="1"/>
</dbReference>
<protein>
    <recommendedName>
        <fullName evidence="8">Katanin p60 ATPase-containing subunit A-like 2</fullName>
        <shortName evidence="8">Katanin p60 subunit A-like 2</shortName>
        <ecNumber evidence="8">5.6.1.1</ecNumber>
    </recommendedName>
    <alternativeName>
        <fullName evidence="8">p60 katanin-like 2</fullName>
    </alternativeName>
</protein>
<dbReference type="AlphaFoldDB" id="A0A0N0DSU4"/>
<feature type="region of interest" description="Disordered" evidence="9">
    <location>
        <begin position="128"/>
        <end position="179"/>
    </location>
</feature>
<feature type="region of interest" description="Disordered" evidence="9">
    <location>
        <begin position="224"/>
        <end position="258"/>
    </location>
</feature>
<evidence type="ECO:0000256" key="2">
    <source>
        <dbReference type="ARBA" id="ARBA00022490"/>
    </source>
</evidence>
<dbReference type="Proteomes" id="UP000037923">
    <property type="component" value="Unassembled WGS sequence"/>
</dbReference>
<evidence type="ECO:0000259" key="10">
    <source>
        <dbReference type="SMART" id="SM00382"/>
    </source>
</evidence>
<dbReference type="SMART" id="SM00667">
    <property type="entry name" value="LisH"/>
    <property type="match status" value="1"/>
</dbReference>
<dbReference type="Gene3D" id="3.40.50.300">
    <property type="entry name" value="P-loop containing nucleotide triphosphate hydrolases"/>
    <property type="match status" value="1"/>
</dbReference>
<dbReference type="InterPro" id="IPR015415">
    <property type="entry name" value="Spast_Vps4_C"/>
</dbReference>
<dbReference type="GO" id="GO:0005737">
    <property type="term" value="C:cytoplasm"/>
    <property type="evidence" value="ECO:0007669"/>
    <property type="project" value="UniProtKB-SubCell"/>
</dbReference>
<dbReference type="GO" id="GO:0005874">
    <property type="term" value="C:microtubule"/>
    <property type="evidence" value="ECO:0007669"/>
    <property type="project" value="UniProtKB-KW"/>
</dbReference>
<feature type="binding site" evidence="8">
    <location>
        <begin position="329"/>
        <end position="336"/>
    </location>
    <ligand>
        <name>ATP</name>
        <dbReference type="ChEBI" id="CHEBI:30616"/>
    </ligand>
</feature>
<dbReference type="GeneID" id="26908056"/>
<evidence type="ECO:0000256" key="1">
    <source>
        <dbReference type="ARBA" id="ARBA00004647"/>
    </source>
</evidence>
<keyword evidence="4 8" id="KW-0547">Nucleotide-binding</keyword>
<dbReference type="RefSeq" id="XP_015654887.1">
    <property type="nucleotide sequence ID" value="XM_015806523.1"/>
</dbReference>
<gene>
    <name evidence="8" type="primary">KATNAL2</name>
    <name evidence="11" type="ORF">ABB37_07771</name>
</gene>
<evidence type="ECO:0000313" key="11">
    <source>
        <dbReference type="EMBL" id="KPA76448.1"/>
    </source>
</evidence>
<dbReference type="VEuPathDB" id="TriTrypDB:LpyrH10_20_0940"/>
<dbReference type="Gene3D" id="1.10.8.60">
    <property type="match status" value="1"/>
</dbReference>
<dbReference type="InterPro" id="IPR027417">
    <property type="entry name" value="P-loop_NTPase"/>
</dbReference>
<dbReference type="GO" id="GO:0051013">
    <property type="term" value="P:microtubule severing"/>
    <property type="evidence" value="ECO:0007669"/>
    <property type="project" value="UniProtKB-UniRule"/>
</dbReference>
<keyword evidence="6 8" id="KW-0206">Cytoskeleton</keyword>
<dbReference type="GO" id="GO:0016887">
    <property type="term" value="F:ATP hydrolysis activity"/>
    <property type="evidence" value="ECO:0007669"/>
    <property type="project" value="InterPro"/>
</dbReference>
<reference evidence="11 12" key="1">
    <citation type="submission" date="2015-07" db="EMBL/GenBank/DDBJ databases">
        <title>High-quality genome of monoxenous trypanosomatid Leptomonas pyrrhocoris.</title>
        <authorList>
            <person name="Flegontov P."/>
            <person name="Butenko A."/>
            <person name="Firsov S."/>
            <person name="Vlcek C."/>
            <person name="Logacheva M.D."/>
            <person name="Field M."/>
            <person name="Filatov D."/>
            <person name="Flegontova O."/>
            <person name="Gerasimov E."/>
            <person name="Jackson A.P."/>
            <person name="Kelly S."/>
            <person name="Opperdoes F."/>
            <person name="O'Reilly A."/>
            <person name="Votypka J."/>
            <person name="Yurchenko V."/>
            <person name="Lukes J."/>
        </authorList>
    </citation>
    <scope>NUCLEOTIDE SEQUENCE [LARGE SCALE GENOMIC DNA]</scope>
    <source>
        <strain evidence="11">H10</strain>
    </source>
</reference>
<dbReference type="GO" id="GO:0000922">
    <property type="term" value="C:spindle pole"/>
    <property type="evidence" value="ECO:0007669"/>
    <property type="project" value="UniProtKB-SubCell"/>
</dbReference>
<dbReference type="GO" id="GO:0008017">
    <property type="term" value="F:microtubule binding"/>
    <property type="evidence" value="ECO:0007669"/>
    <property type="project" value="UniProtKB-UniRule"/>
</dbReference>
<feature type="compositionally biased region" description="Low complexity" evidence="9">
    <location>
        <begin position="143"/>
        <end position="169"/>
    </location>
</feature>
<proteinExistence type="inferred from homology"/>
<dbReference type="PANTHER" id="PTHR23074:SF78">
    <property type="entry name" value="KATANIN P60 ATPASE-CONTAINING SUBUNIT A-LIKE 2"/>
    <property type="match status" value="1"/>
</dbReference>
<dbReference type="PROSITE" id="PS50896">
    <property type="entry name" value="LISH"/>
    <property type="match status" value="1"/>
</dbReference>
<evidence type="ECO:0000256" key="9">
    <source>
        <dbReference type="SAM" id="MobiDB-lite"/>
    </source>
</evidence>
<dbReference type="Pfam" id="PF17862">
    <property type="entry name" value="AAA_lid_3"/>
    <property type="match status" value="1"/>
</dbReference>
<dbReference type="SMART" id="SM00382">
    <property type="entry name" value="AAA"/>
    <property type="match status" value="1"/>
</dbReference>
<feature type="region of interest" description="Disordered" evidence="9">
    <location>
        <begin position="1"/>
        <end position="21"/>
    </location>
</feature>
<evidence type="ECO:0000313" key="12">
    <source>
        <dbReference type="Proteomes" id="UP000037923"/>
    </source>
</evidence>
<dbReference type="GO" id="GO:0008568">
    <property type="term" value="F:microtubule severing ATPase activity"/>
    <property type="evidence" value="ECO:0007669"/>
    <property type="project" value="UniProtKB-EC"/>
</dbReference>
<dbReference type="SUPFAM" id="SSF52540">
    <property type="entry name" value="P-loop containing nucleoside triphosphate hydrolases"/>
    <property type="match status" value="1"/>
</dbReference>
<dbReference type="PANTHER" id="PTHR23074">
    <property type="entry name" value="AAA DOMAIN-CONTAINING"/>
    <property type="match status" value="1"/>
</dbReference>
<comment type="catalytic activity">
    <reaction evidence="8">
        <text>n ATP + n H2O + a microtubule = n ADP + n phosphate + (n+1) alpha/beta tubulin heterodimers.</text>
        <dbReference type="EC" id="5.6.1.1"/>
    </reaction>
</comment>
<name>A0A0N0DSU4_LEPPY</name>
<keyword evidence="12" id="KW-1185">Reference proteome</keyword>
<dbReference type="InterPro" id="IPR003593">
    <property type="entry name" value="AAA+_ATPase"/>
</dbReference>
<dbReference type="InterPro" id="IPR027497">
    <property type="entry name" value="Katanin_p60_AL2"/>
</dbReference>
<comment type="function">
    <text evidence="8">Severs microtubules in vitro in an ATP-dependent manner. This activity may promote rapid reorganization of cellular microtubule arrays.</text>
</comment>
<organism evidence="11 12">
    <name type="scientific">Leptomonas pyrrhocoris</name>
    <name type="common">Firebug parasite</name>
    <dbReference type="NCBI Taxonomy" id="157538"/>
    <lineage>
        <taxon>Eukaryota</taxon>
        <taxon>Discoba</taxon>
        <taxon>Euglenozoa</taxon>
        <taxon>Kinetoplastea</taxon>
        <taxon>Metakinetoplastina</taxon>
        <taxon>Trypanosomatida</taxon>
        <taxon>Trypanosomatidae</taxon>
        <taxon>Leishmaniinae</taxon>
        <taxon>Leptomonas</taxon>
    </lineage>
</organism>
<keyword evidence="3 8" id="KW-0493">Microtubule</keyword>
<comment type="subcellular location">
    <subcellularLocation>
        <location evidence="1 8">Cytoplasm</location>
        <location evidence="1 8">Cytoskeleton</location>
        <location evidence="1 8">Spindle pole</location>
    </subcellularLocation>
    <subcellularLocation>
        <location evidence="8">Cytoplasm</location>
        <location evidence="8">Cytoskeleton</location>
    </subcellularLocation>
    <subcellularLocation>
        <location evidence="8">Cytoplasm</location>
    </subcellularLocation>
    <subcellularLocation>
        <location evidence="8">Cytoplasm</location>
        <location evidence="8">Cytoskeleton</location>
        <location evidence="8">Spindle</location>
    </subcellularLocation>
    <text evidence="8">Localizes within the cytoplasm, partially overlapping with microtubules in interphase and to the mitotic spindle and spindle poles during mitosis.</text>
</comment>
<evidence type="ECO:0000256" key="7">
    <source>
        <dbReference type="ARBA" id="ARBA00023235"/>
    </source>
</evidence>
<dbReference type="InterPro" id="IPR003959">
    <property type="entry name" value="ATPase_AAA_core"/>
</dbReference>
<keyword evidence="7 8" id="KW-0413">Isomerase</keyword>
<dbReference type="Pfam" id="PF09336">
    <property type="entry name" value="Vps4_C"/>
    <property type="match status" value="1"/>
</dbReference>
<comment type="similarity">
    <text evidence="8">Belongs to the AAA ATPase family. Katanin p60 subunit A1 subfamily. A-like 2 sub-subfamily.</text>
</comment>
<evidence type="ECO:0000256" key="3">
    <source>
        <dbReference type="ARBA" id="ARBA00022701"/>
    </source>
</evidence>
<dbReference type="OrthoDB" id="191529at2759"/>
<dbReference type="EC" id="5.6.1.1" evidence="8"/>
<keyword evidence="5 8" id="KW-0067">ATP-binding</keyword>
<evidence type="ECO:0000256" key="8">
    <source>
        <dbReference type="HAMAP-Rule" id="MF_03025"/>
    </source>
</evidence>
<accession>A0A0N0DSU4</accession>
<keyword evidence="2 8" id="KW-0963">Cytoplasm</keyword>
<dbReference type="FunFam" id="3.40.50.300:FF:000434">
    <property type="entry name" value="Katanin p60 ATPase-containing subunit A-like 2"/>
    <property type="match status" value="1"/>
</dbReference>
<comment type="caution">
    <text evidence="11">The sequence shown here is derived from an EMBL/GenBank/DDBJ whole genome shotgun (WGS) entry which is preliminary data.</text>
</comment>
<sequence length="574" mass="61760">MPSLQPLANTMAPAAGSSLAHMKSQQLAREEEEKLRARRVKGVVVLVEQFLLEQGYTQSLQALQQESRVSLAQYCVADNIDLLSAMQDFEDYYEFRCQRKPKLFRARNDGEEISGAVVTESGEKLLTRRRKGGSSVGYGNLPDNASDTKSNNNASSSSNGGAASSSAPPSTKPPAHLRPSNLTRALDHAHGSSSAGSDTSSKQPALSLQGAAAPLGGGVTSSGVAKNGAAGSRSNQSGGAGCDGDDDPPADFSHRALKPLPQFPTTELADLAATILREILDVNPSVRWRDIADLEGAKHLLKEAVVMPVKYPELFQGILRPWKGILLFGPPGTGKTLLAKAVATECRTTFFNISASSVVSKWRGDSEKLVRMLFELAVHYAPSTIFIDEIDSLMSARSTDGEHEGSRRMKTELLTQMDGLSKRRGGDVVFVLAASNVPWDLDTAMLRRLEKRVLVTLPTAEARTMMFRKLLPSLPQDADYDTCAALTESMSGADIDVVCREAMMRPVRKLIQQLESAGDAPGAPSRLPQAPLKPPCATLEDVQASIACTRSSVRLSDLARYDTWTRDYGSGLSA</sequence>
<dbReference type="InterPro" id="IPR006594">
    <property type="entry name" value="LisH"/>
</dbReference>
<dbReference type="InterPro" id="IPR041569">
    <property type="entry name" value="AAA_lid_3"/>
</dbReference>
<dbReference type="GO" id="GO:0005524">
    <property type="term" value="F:ATP binding"/>
    <property type="evidence" value="ECO:0007669"/>
    <property type="project" value="UniProtKB-KW"/>
</dbReference>
<feature type="domain" description="AAA+ ATPase" evidence="10">
    <location>
        <begin position="321"/>
        <end position="459"/>
    </location>
</feature>
<dbReference type="InterPro" id="IPR050304">
    <property type="entry name" value="MT-severing_AAA_ATPase"/>
</dbReference>
<dbReference type="OMA" id="MKTQGKY"/>
<evidence type="ECO:0000256" key="4">
    <source>
        <dbReference type="ARBA" id="ARBA00022741"/>
    </source>
</evidence>
<evidence type="ECO:0000256" key="5">
    <source>
        <dbReference type="ARBA" id="ARBA00022840"/>
    </source>
</evidence>